<accession>A0A9W6ZJ91</accession>
<evidence type="ECO:0000256" key="1">
    <source>
        <dbReference type="SAM" id="MobiDB-lite"/>
    </source>
</evidence>
<feature type="compositionally biased region" description="Basic and acidic residues" evidence="1">
    <location>
        <begin position="75"/>
        <end position="90"/>
    </location>
</feature>
<dbReference type="EMBL" id="BLQM01000034">
    <property type="protein sequence ID" value="GMH53766.1"/>
    <property type="molecule type" value="Genomic_DNA"/>
</dbReference>
<gene>
    <name evidence="2" type="ORF">TL16_g01526</name>
</gene>
<reference evidence="3" key="1">
    <citation type="journal article" date="2023" name="Commun. Biol.">
        <title>Genome analysis of Parmales, the sister group of diatoms, reveals the evolutionary specialization of diatoms from phago-mixotrophs to photoautotrophs.</title>
        <authorList>
            <person name="Ban H."/>
            <person name="Sato S."/>
            <person name="Yoshikawa S."/>
            <person name="Yamada K."/>
            <person name="Nakamura Y."/>
            <person name="Ichinomiya M."/>
            <person name="Sato N."/>
            <person name="Blanc-Mathieu R."/>
            <person name="Endo H."/>
            <person name="Kuwata A."/>
            <person name="Ogata H."/>
        </authorList>
    </citation>
    <scope>NUCLEOTIDE SEQUENCE [LARGE SCALE GENOMIC DNA]</scope>
</reference>
<feature type="region of interest" description="Disordered" evidence="1">
    <location>
        <begin position="60"/>
        <end position="90"/>
    </location>
</feature>
<evidence type="ECO:0000313" key="3">
    <source>
        <dbReference type="Proteomes" id="UP001162640"/>
    </source>
</evidence>
<dbReference type="AlphaFoldDB" id="A0A9W6ZJ91"/>
<protein>
    <submittedName>
        <fullName evidence="2">Uncharacterized protein</fullName>
    </submittedName>
</protein>
<comment type="caution">
    <text evidence="2">The sequence shown here is derived from an EMBL/GenBank/DDBJ whole genome shotgun (WGS) entry which is preliminary data.</text>
</comment>
<dbReference type="Proteomes" id="UP001162640">
    <property type="component" value="Unassembled WGS sequence"/>
</dbReference>
<feature type="compositionally biased region" description="Basic residues" evidence="1">
    <location>
        <begin position="142"/>
        <end position="151"/>
    </location>
</feature>
<name>A0A9W6ZJ91_9STRA</name>
<sequence>MLGLAHCFMTENLMGVALIKNKGWDNASDSDIIELDELFDGVIANSSDVAEAVSDLPPLRRDNAMDLPKLGGEVRGQKHNETRVDEREEEKEEKFIKRIATVYTWYGENGDKVNKALNTLFRKSGEDLERGVDGQTTFIKSKKSKSFKKTMIKPNKVEPEP</sequence>
<organism evidence="2 3">
    <name type="scientific">Triparma laevis f. inornata</name>
    <dbReference type="NCBI Taxonomy" id="1714386"/>
    <lineage>
        <taxon>Eukaryota</taxon>
        <taxon>Sar</taxon>
        <taxon>Stramenopiles</taxon>
        <taxon>Ochrophyta</taxon>
        <taxon>Bolidophyceae</taxon>
        <taxon>Parmales</taxon>
        <taxon>Triparmaceae</taxon>
        <taxon>Triparma</taxon>
    </lineage>
</organism>
<proteinExistence type="predicted"/>
<feature type="region of interest" description="Disordered" evidence="1">
    <location>
        <begin position="142"/>
        <end position="161"/>
    </location>
</feature>
<evidence type="ECO:0000313" key="2">
    <source>
        <dbReference type="EMBL" id="GMH53766.1"/>
    </source>
</evidence>